<evidence type="ECO:0000313" key="1">
    <source>
        <dbReference type="EMBL" id="MBW7570928.1"/>
    </source>
</evidence>
<dbReference type="Proteomes" id="UP000731465">
    <property type="component" value="Unassembled WGS sequence"/>
</dbReference>
<accession>A0ABS7DI03</accession>
<evidence type="ECO:0008006" key="3">
    <source>
        <dbReference type="Google" id="ProtNLM"/>
    </source>
</evidence>
<proteinExistence type="predicted"/>
<evidence type="ECO:0000313" key="2">
    <source>
        <dbReference type="Proteomes" id="UP000731465"/>
    </source>
</evidence>
<comment type="caution">
    <text evidence="1">The sequence shown here is derived from an EMBL/GenBank/DDBJ whole genome shotgun (WGS) entry which is preliminary data.</text>
</comment>
<sequence length="119" mass="13759">MEQENKVIFDDEKKEEPNKIDEEVTSIIKAADNLINVLEKIAPSINDGKVVNEEAFMKVIKPLCVNVENTLPQLLECVDNLEYLQDERSYVIRQKIAKLEDDLLPPIIEYIRAREKSCK</sequence>
<keyword evidence="2" id="KW-1185">Reference proteome</keyword>
<dbReference type="EMBL" id="JAGFNY010000036">
    <property type="protein sequence ID" value="MBW7570928.1"/>
    <property type="molecule type" value="Genomic_DNA"/>
</dbReference>
<protein>
    <recommendedName>
        <fullName evidence="3">Mediator of RNA polymerase II transcription subunit 10</fullName>
    </recommendedName>
</protein>
<gene>
    <name evidence="1" type="ORF">J5V48_08480</name>
</gene>
<dbReference type="RefSeq" id="WP_219938152.1">
    <property type="nucleotide sequence ID" value="NZ_JAGFNY010000036.1"/>
</dbReference>
<name>A0ABS7DI03_9GAMM</name>
<reference evidence="1 2" key="1">
    <citation type="submission" date="2021-03" db="EMBL/GenBank/DDBJ databases">
        <title>Succinivibrio sp. nov. isolated from feces of cow.</title>
        <authorList>
            <person name="Choi J.-Y."/>
        </authorList>
    </citation>
    <scope>NUCLEOTIDE SEQUENCE [LARGE SCALE GENOMIC DNA]</scope>
    <source>
        <strain evidence="1 2">AGMB01872</strain>
    </source>
</reference>
<organism evidence="1 2">
    <name type="scientific">Succinivibrio faecicola</name>
    <dbReference type="NCBI Taxonomy" id="2820300"/>
    <lineage>
        <taxon>Bacteria</taxon>
        <taxon>Pseudomonadati</taxon>
        <taxon>Pseudomonadota</taxon>
        <taxon>Gammaproteobacteria</taxon>
        <taxon>Aeromonadales</taxon>
        <taxon>Succinivibrionaceae</taxon>
        <taxon>Succinivibrio</taxon>
    </lineage>
</organism>